<evidence type="ECO:0000313" key="8">
    <source>
        <dbReference type="Proteomes" id="UP000444185"/>
    </source>
</evidence>
<dbReference type="AlphaFoldDB" id="A0A844XZF8"/>
<evidence type="ECO:0000256" key="1">
    <source>
        <dbReference type="ARBA" id="ARBA00004651"/>
    </source>
</evidence>
<dbReference type="PANTHER" id="PTHR30250">
    <property type="entry name" value="PST FAMILY PREDICTED COLANIC ACID TRANSPORTER"/>
    <property type="match status" value="1"/>
</dbReference>
<name>A0A844XZF8_9SPHN</name>
<protein>
    <recommendedName>
        <fullName evidence="9">Oligosaccharide flippase family protein</fullName>
    </recommendedName>
</protein>
<feature type="transmembrane region" description="Helical" evidence="6">
    <location>
        <begin position="375"/>
        <end position="393"/>
    </location>
</feature>
<evidence type="ECO:0000256" key="3">
    <source>
        <dbReference type="ARBA" id="ARBA00022692"/>
    </source>
</evidence>
<dbReference type="GO" id="GO:0005886">
    <property type="term" value="C:plasma membrane"/>
    <property type="evidence" value="ECO:0007669"/>
    <property type="project" value="UniProtKB-SubCell"/>
</dbReference>
<feature type="transmembrane region" description="Helical" evidence="6">
    <location>
        <begin position="44"/>
        <end position="66"/>
    </location>
</feature>
<keyword evidence="5 6" id="KW-0472">Membrane</keyword>
<evidence type="ECO:0000256" key="2">
    <source>
        <dbReference type="ARBA" id="ARBA00022475"/>
    </source>
</evidence>
<feature type="transmembrane region" description="Helical" evidence="6">
    <location>
        <begin position="343"/>
        <end position="368"/>
    </location>
</feature>
<evidence type="ECO:0000256" key="5">
    <source>
        <dbReference type="ARBA" id="ARBA00023136"/>
    </source>
</evidence>
<keyword evidence="8" id="KW-1185">Reference proteome</keyword>
<keyword evidence="2" id="KW-1003">Cell membrane</keyword>
<evidence type="ECO:0000256" key="6">
    <source>
        <dbReference type="SAM" id="Phobius"/>
    </source>
</evidence>
<feature type="transmembrane region" description="Helical" evidence="6">
    <location>
        <begin position="12"/>
        <end position="38"/>
    </location>
</feature>
<reference evidence="7 8" key="1">
    <citation type="submission" date="2019-12" db="EMBL/GenBank/DDBJ databases">
        <title>Genomic-based taxomic classification of the family Erythrobacteraceae.</title>
        <authorList>
            <person name="Xu L."/>
        </authorList>
    </citation>
    <scope>NUCLEOTIDE SEQUENCE [LARGE SCALE GENOMIC DNA]</scope>
    <source>
        <strain evidence="7 8">DSM 16225</strain>
    </source>
</reference>
<evidence type="ECO:0000313" key="7">
    <source>
        <dbReference type="EMBL" id="MXO51430.1"/>
    </source>
</evidence>
<comment type="caution">
    <text evidence="7">The sequence shown here is derived from an EMBL/GenBank/DDBJ whole genome shotgun (WGS) entry which is preliminary data.</text>
</comment>
<keyword evidence="4 6" id="KW-1133">Transmembrane helix</keyword>
<dbReference type="InterPro" id="IPR050833">
    <property type="entry name" value="Poly_Biosynth_Transport"/>
</dbReference>
<organism evidence="7 8">
    <name type="scientific">Qipengyuania gaetbuli</name>
    <dbReference type="NCBI Taxonomy" id="266952"/>
    <lineage>
        <taxon>Bacteria</taxon>
        <taxon>Pseudomonadati</taxon>
        <taxon>Pseudomonadota</taxon>
        <taxon>Alphaproteobacteria</taxon>
        <taxon>Sphingomonadales</taxon>
        <taxon>Erythrobacteraceae</taxon>
        <taxon>Qipengyuania</taxon>
    </lineage>
</organism>
<evidence type="ECO:0008006" key="9">
    <source>
        <dbReference type="Google" id="ProtNLM"/>
    </source>
</evidence>
<dbReference type="RefSeq" id="WP_160608164.1">
    <property type="nucleotide sequence ID" value="NZ_WTYF01000004.1"/>
</dbReference>
<feature type="transmembrane region" description="Helical" evidence="6">
    <location>
        <begin position="303"/>
        <end position="323"/>
    </location>
</feature>
<feature type="transmembrane region" description="Helical" evidence="6">
    <location>
        <begin position="129"/>
        <end position="147"/>
    </location>
</feature>
<sequence length="456" mass="48316">MSSQARIRKGIAAHAATLVTRIAVQFVTLPVFFASWSADRVGTWLLLFAIPAYVAIAATGFAAAGGNSALAAMQAGDKEQAAADFHASWLVTTIATGVLALLFFIGMAAVVPQMSGLDLLSASEGTATLAWLALYIFAVSQTMIAEIPFRAAGKYPEYIASFNAASLVEIVVIALSVVTSDSFATLAMALALSRGAGALLIFRLGKNYAPELFRRSGKPLRESFRPLVKPSLAFMLAPLIFGINLQGFVLVLGLSVGAAALAGFVATRTLTRIIDLYTNFTYASQFYESGHFDGPKEDIQRRLLATMTLVSLLACLALSAFLLGVGPWLQDFYTLGQTSFDPLVAAILLAAATLRALAASPTAILAAANLHSRYMTAYLAGSAIALGLALLLARSGASLPVVIVPLLLSEASQLVPAMRDAMRVLAITPAQFLRMLASRQRLADIRALLNQLRRSR</sequence>
<proteinExistence type="predicted"/>
<dbReference type="Proteomes" id="UP000444185">
    <property type="component" value="Unassembled WGS sequence"/>
</dbReference>
<feature type="transmembrane region" description="Helical" evidence="6">
    <location>
        <begin position="247"/>
        <end position="266"/>
    </location>
</feature>
<keyword evidence="3 6" id="KW-0812">Transmembrane</keyword>
<dbReference type="OrthoDB" id="7011692at2"/>
<gene>
    <name evidence="7" type="ORF">GRI42_08960</name>
</gene>
<comment type="subcellular location">
    <subcellularLocation>
        <location evidence="1">Cell membrane</location>
        <topology evidence="1">Multi-pass membrane protein</topology>
    </subcellularLocation>
</comment>
<accession>A0A844XZF8</accession>
<feature type="transmembrane region" description="Helical" evidence="6">
    <location>
        <begin position="87"/>
        <end position="109"/>
    </location>
</feature>
<evidence type="ECO:0000256" key="4">
    <source>
        <dbReference type="ARBA" id="ARBA00022989"/>
    </source>
</evidence>
<dbReference type="PANTHER" id="PTHR30250:SF11">
    <property type="entry name" value="O-ANTIGEN TRANSPORTER-RELATED"/>
    <property type="match status" value="1"/>
</dbReference>
<dbReference type="EMBL" id="WTYF01000004">
    <property type="protein sequence ID" value="MXO51430.1"/>
    <property type="molecule type" value="Genomic_DNA"/>
</dbReference>
<feature type="transmembrane region" description="Helical" evidence="6">
    <location>
        <begin position="159"/>
        <end position="177"/>
    </location>
</feature>